<feature type="transmembrane region" description="Helical" evidence="1">
    <location>
        <begin position="14"/>
        <end position="35"/>
    </location>
</feature>
<evidence type="ECO:0000313" key="2">
    <source>
        <dbReference type="EMBL" id="AEH23022.1"/>
    </source>
</evidence>
<dbReference type="OrthoDB" id="12790at2"/>
<dbReference type="PATRIC" id="fig|795359.3.peg.935"/>
<dbReference type="RefSeq" id="WP_013909720.1">
    <property type="nucleotide sequence ID" value="NC_015682.1"/>
</dbReference>
<dbReference type="Proteomes" id="UP000006583">
    <property type="component" value="Chromosome"/>
</dbReference>
<dbReference type="InterPro" id="IPR045584">
    <property type="entry name" value="Pilin-like"/>
</dbReference>
<reference evidence="2 3" key="1">
    <citation type="journal article" date="2013" name="Genome Announc.">
        <title>Complete genome sequence of the hyperthermophilic sulfate-reducing bacterium Thermodesulfobacterium geofontis OPF15T.</title>
        <authorList>
            <person name="Elkins J.G."/>
            <person name="Hamilton-Brehm S.D."/>
            <person name="Lucas S."/>
            <person name="Han J."/>
            <person name="Lapidus A."/>
            <person name="Cheng J.F."/>
            <person name="Goodwin L.A."/>
            <person name="Pitluck S."/>
            <person name="Peters L."/>
            <person name="Mikhailova N."/>
            <person name="Davenport K.W."/>
            <person name="Detter J.C."/>
            <person name="Han C.S."/>
            <person name="Tapia R."/>
            <person name="Land M.L."/>
            <person name="Hauser L."/>
            <person name="Kyrpides N.C."/>
            <person name="Ivanova N.N."/>
            <person name="Pagani I."/>
            <person name="Bruce D."/>
            <person name="Woyke T."/>
            <person name="Cottingham R.W."/>
        </authorList>
    </citation>
    <scope>NUCLEOTIDE SEQUENCE [LARGE SCALE GENOMIC DNA]</scope>
    <source>
        <strain evidence="2 3">OPF15</strain>
    </source>
</reference>
<name>F8C4I2_THEGP</name>
<dbReference type="EMBL" id="CP002829">
    <property type="protein sequence ID" value="AEH23022.1"/>
    <property type="molecule type" value="Genomic_DNA"/>
</dbReference>
<dbReference type="AlphaFoldDB" id="F8C4I2"/>
<protein>
    <recommendedName>
        <fullName evidence="4">Type II secretion system protein</fullName>
    </recommendedName>
</protein>
<keyword evidence="1" id="KW-1133">Transmembrane helix</keyword>
<gene>
    <name evidence="2" type="ordered locus">TOPB45_0925</name>
</gene>
<sequence length="280" mass="30934">MKTSKNFAFTLVEFAIILVVIGLLIGLGATLIGTLTKRTKYTESKEAVKRAVEAFKGYGIRFGYLPPARPIDNYNPSSPDPSFNQVGVNGFDAQGKALLYIVSSELTNNSTDLCSLNSTSLSITDKGQPKNNITFIIISGGLNFNIQTNTAIYPQGQNNVDDFPYDFTRPEEYDDIVEYVSLFELQQQRCSYATSSPSLCTSLEVYLDNNINSYRKSGGTCSSGNLVVLNQIDYLETYIGNNCNNLCGNFTYSNLLSYDANKNCKIRILKQGNSCVPNDY</sequence>
<dbReference type="eggNOG" id="COG2165">
    <property type="taxonomic scope" value="Bacteria"/>
</dbReference>
<evidence type="ECO:0000256" key="1">
    <source>
        <dbReference type="SAM" id="Phobius"/>
    </source>
</evidence>
<dbReference type="SUPFAM" id="SSF54523">
    <property type="entry name" value="Pili subunits"/>
    <property type="match status" value="1"/>
</dbReference>
<accession>F8C4I2</accession>
<dbReference type="HOGENOM" id="CLU_993697_0_0_0"/>
<keyword evidence="1" id="KW-0472">Membrane</keyword>
<proteinExistence type="predicted"/>
<organism evidence="2 3">
    <name type="scientific">Thermodesulfobacterium geofontis (strain OPF15)</name>
    <dbReference type="NCBI Taxonomy" id="795359"/>
    <lineage>
        <taxon>Bacteria</taxon>
        <taxon>Pseudomonadati</taxon>
        <taxon>Thermodesulfobacteriota</taxon>
        <taxon>Thermodesulfobacteria</taxon>
        <taxon>Thermodesulfobacteriales</taxon>
        <taxon>Thermodesulfobacteriaceae</taxon>
        <taxon>Thermodesulfobacterium</taxon>
    </lineage>
</organism>
<dbReference type="KEGG" id="top:TOPB45_0925"/>
<evidence type="ECO:0000313" key="3">
    <source>
        <dbReference type="Proteomes" id="UP000006583"/>
    </source>
</evidence>
<evidence type="ECO:0008006" key="4">
    <source>
        <dbReference type="Google" id="ProtNLM"/>
    </source>
</evidence>
<keyword evidence="3" id="KW-1185">Reference proteome</keyword>
<dbReference type="STRING" id="795359.TOPB45_0925"/>
<keyword evidence="1" id="KW-0812">Transmembrane</keyword>